<feature type="domain" description="FAD-binding" evidence="6">
    <location>
        <begin position="159"/>
        <end position="373"/>
    </location>
</feature>
<dbReference type="Gene3D" id="3.50.50.60">
    <property type="entry name" value="FAD/NAD(P)-binding domain"/>
    <property type="match status" value="1"/>
</dbReference>
<evidence type="ECO:0000256" key="3">
    <source>
        <dbReference type="ARBA" id="ARBA00022827"/>
    </source>
</evidence>
<evidence type="ECO:0000256" key="5">
    <source>
        <dbReference type="ARBA" id="ARBA00023033"/>
    </source>
</evidence>
<keyword evidence="3" id="KW-0274">FAD</keyword>
<name>A0AAD7JL21_9AGAR</name>
<dbReference type="SUPFAM" id="SSF51905">
    <property type="entry name" value="FAD/NAD(P)-binding domain"/>
    <property type="match status" value="1"/>
</dbReference>
<evidence type="ECO:0000256" key="1">
    <source>
        <dbReference type="ARBA" id="ARBA00007992"/>
    </source>
</evidence>
<dbReference type="Proteomes" id="UP001215598">
    <property type="component" value="Unassembled WGS sequence"/>
</dbReference>
<keyword evidence="4" id="KW-0560">Oxidoreductase</keyword>
<evidence type="ECO:0000313" key="8">
    <source>
        <dbReference type="Proteomes" id="UP001215598"/>
    </source>
</evidence>
<protein>
    <submittedName>
        <fullName evidence="7">FAD/NAD(P)-binding domain-containing protein</fullName>
    </submittedName>
</protein>
<sequence>MWPLSVQELAGSQPLYRCGVMDTMSGYVRPSRRLGVGSTYSLHERLSQIFESAQMKDEIGAGISIPRNAVRILKRFGYSKEHVKPVDFDGVEIFDAKTGIGISTPLLIPKTEDEDIFCHRSDLYMELTRLATGEGDGPPAELLLGSKVLACDPEAGTVTLGNGETISADLIIGADGIHSVVRNDILGHAVKASASGWSCFRWVFDASTLDSIPELNWLTDGITGARSVSWREGGPIRMFFMYQCRSGSLLNFAAYHGDPAQDDPAWKPTVTREEILDHFKDFHPKFLRLLDLPADSPPMRWQLRAMPLLPTWIRGRAALLGDSAHATLPLLGQGAAMAFEEAATLGCLLPLGTTKEDIPARLEAYQTLSKERGEYVNVESLAQASVPEKRGSYLKSPEMQARMLEYDSVKVANEYYDAHFRS</sequence>
<dbReference type="PANTHER" id="PTHR13789:SF309">
    <property type="entry name" value="PUTATIVE (AFU_ORTHOLOGUE AFUA_6G14510)-RELATED"/>
    <property type="match status" value="1"/>
</dbReference>
<keyword evidence="5" id="KW-0503">Monooxygenase</keyword>
<dbReference type="EMBL" id="JARKIB010000022">
    <property type="protein sequence ID" value="KAJ7767165.1"/>
    <property type="molecule type" value="Genomic_DNA"/>
</dbReference>
<dbReference type="SUPFAM" id="SSF54373">
    <property type="entry name" value="FAD-linked reductases, C-terminal domain"/>
    <property type="match status" value="1"/>
</dbReference>
<keyword evidence="8" id="KW-1185">Reference proteome</keyword>
<evidence type="ECO:0000256" key="4">
    <source>
        <dbReference type="ARBA" id="ARBA00023002"/>
    </source>
</evidence>
<comment type="similarity">
    <text evidence="1">Belongs to the paxM FAD-dependent monooxygenase family.</text>
</comment>
<keyword evidence="2" id="KW-0285">Flavoprotein</keyword>
<dbReference type="GO" id="GO:0071949">
    <property type="term" value="F:FAD binding"/>
    <property type="evidence" value="ECO:0007669"/>
    <property type="project" value="InterPro"/>
</dbReference>
<evidence type="ECO:0000256" key="2">
    <source>
        <dbReference type="ARBA" id="ARBA00022630"/>
    </source>
</evidence>
<dbReference type="Pfam" id="PF01494">
    <property type="entry name" value="FAD_binding_3"/>
    <property type="match status" value="1"/>
</dbReference>
<evidence type="ECO:0000259" key="6">
    <source>
        <dbReference type="Pfam" id="PF01494"/>
    </source>
</evidence>
<comment type="caution">
    <text evidence="7">The sequence shown here is derived from an EMBL/GenBank/DDBJ whole genome shotgun (WGS) entry which is preliminary data.</text>
</comment>
<dbReference type="InterPro" id="IPR036188">
    <property type="entry name" value="FAD/NAD-bd_sf"/>
</dbReference>
<gene>
    <name evidence="7" type="ORF">B0H16DRAFT_1882548</name>
</gene>
<reference evidence="7" key="1">
    <citation type="submission" date="2023-03" db="EMBL/GenBank/DDBJ databases">
        <title>Massive genome expansion in bonnet fungi (Mycena s.s.) driven by repeated elements and novel gene families across ecological guilds.</title>
        <authorList>
            <consortium name="Lawrence Berkeley National Laboratory"/>
            <person name="Harder C.B."/>
            <person name="Miyauchi S."/>
            <person name="Viragh M."/>
            <person name="Kuo A."/>
            <person name="Thoen E."/>
            <person name="Andreopoulos B."/>
            <person name="Lu D."/>
            <person name="Skrede I."/>
            <person name="Drula E."/>
            <person name="Henrissat B."/>
            <person name="Morin E."/>
            <person name="Kohler A."/>
            <person name="Barry K."/>
            <person name="LaButti K."/>
            <person name="Morin E."/>
            <person name="Salamov A."/>
            <person name="Lipzen A."/>
            <person name="Mereny Z."/>
            <person name="Hegedus B."/>
            <person name="Baldrian P."/>
            <person name="Stursova M."/>
            <person name="Weitz H."/>
            <person name="Taylor A."/>
            <person name="Grigoriev I.V."/>
            <person name="Nagy L.G."/>
            <person name="Martin F."/>
            <person name="Kauserud H."/>
        </authorList>
    </citation>
    <scope>NUCLEOTIDE SEQUENCE</scope>
    <source>
        <strain evidence="7">CBHHK182m</strain>
    </source>
</reference>
<accession>A0AAD7JL21</accession>
<organism evidence="7 8">
    <name type="scientific">Mycena metata</name>
    <dbReference type="NCBI Taxonomy" id="1033252"/>
    <lineage>
        <taxon>Eukaryota</taxon>
        <taxon>Fungi</taxon>
        <taxon>Dikarya</taxon>
        <taxon>Basidiomycota</taxon>
        <taxon>Agaricomycotina</taxon>
        <taxon>Agaricomycetes</taxon>
        <taxon>Agaricomycetidae</taxon>
        <taxon>Agaricales</taxon>
        <taxon>Marasmiineae</taxon>
        <taxon>Mycenaceae</taxon>
        <taxon>Mycena</taxon>
    </lineage>
</organism>
<dbReference type="InterPro" id="IPR002938">
    <property type="entry name" value="FAD-bd"/>
</dbReference>
<dbReference type="PRINTS" id="PR00420">
    <property type="entry name" value="RNGMNOXGNASE"/>
</dbReference>
<dbReference type="InterPro" id="IPR050493">
    <property type="entry name" value="FAD-dep_Monooxygenase_BioMet"/>
</dbReference>
<dbReference type="GO" id="GO:0004497">
    <property type="term" value="F:monooxygenase activity"/>
    <property type="evidence" value="ECO:0007669"/>
    <property type="project" value="UniProtKB-KW"/>
</dbReference>
<dbReference type="PANTHER" id="PTHR13789">
    <property type="entry name" value="MONOOXYGENASE"/>
    <property type="match status" value="1"/>
</dbReference>
<proteinExistence type="inferred from homology"/>
<evidence type="ECO:0000313" key="7">
    <source>
        <dbReference type="EMBL" id="KAJ7767165.1"/>
    </source>
</evidence>
<dbReference type="AlphaFoldDB" id="A0AAD7JL21"/>